<dbReference type="EMBL" id="CAEZXK010000022">
    <property type="protein sequence ID" value="CAB4689668.1"/>
    <property type="molecule type" value="Genomic_DNA"/>
</dbReference>
<name>A0A6J6NYF8_9ZZZZ</name>
<gene>
    <name evidence="1" type="ORF">UFOPK2370_00867</name>
</gene>
<sequence length="222" mass="23408">MTGGPIGTKSALTDTTNPIFLRIQALNELRAKYPVLATGAQIVRGADGPIMVSSRIDAADKREYLVGFNNASTTKTLTVKTSSPSTQFTSVWGGAETITSDATGTVTVTVGPRGSVVLRADSQLPLIDKAVKPTLRVAIDRDEKLMNLTATLVSADPATVSFAVKVGTAKTWTYIGSDDAASFALFYEYSKLKKGTSIQFVAISKTTSGLIATSDVRVVKVP</sequence>
<evidence type="ECO:0000313" key="1">
    <source>
        <dbReference type="EMBL" id="CAB4689668.1"/>
    </source>
</evidence>
<organism evidence="1">
    <name type="scientific">freshwater metagenome</name>
    <dbReference type="NCBI Taxonomy" id="449393"/>
    <lineage>
        <taxon>unclassified sequences</taxon>
        <taxon>metagenomes</taxon>
        <taxon>ecological metagenomes</taxon>
    </lineage>
</organism>
<proteinExistence type="predicted"/>
<protein>
    <submittedName>
        <fullName evidence="1">Unannotated protein</fullName>
    </submittedName>
</protein>
<dbReference type="AlphaFoldDB" id="A0A6J6NYF8"/>
<dbReference type="Gene3D" id="2.60.40.1180">
    <property type="entry name" value="Golgi alpha-mannosidase II"/>
    <property type="match status" value="1"/>
</dbReference>
<accession>A0A6J6NYF8</accession>
<dbReference type="InterPro" id="IPR013780">
    <property type="entry name" value="Glyco_hydro_b"/>
</dbReference>
<reference evidence="1" key="1">
    <citation type="submission" date="2020-05" db="EMBL/GenBank/DDBJ databases">
        <authorList>
            <person name="Chiriac C."/>
            <person name="Salcher M."/>
            <person name="Ghai R."/>
            <person name="Kavagutti S V."/>
        </authorList>
    </citation>
    <scope>NUCLEOTIDE SEQUENCE</scope>
</reference>